<accession>A0A8X6QH26</accession>
<reference evidence="1" key="1">
    <citation type="submission" date="2020-08" db="EMBL/GenBank/DDBJ databases">
        <title>Multicomponent nature underlies the extraordinary mechanical properties of spider dragline silk.</title>
        <authorList>
            <person name="Kono N."/>
            <person name="Nakamura H."/>
            <person name="Mori M."/>
            <person name="Yoshida Y."/>
            <person name="Ohtoshi R."/>
            <person name="Malay A.D."/>
            <person name="Moran D.A.P."/>
            <person name="Tomita M."/>
            <person name="Numata K."/>
            <person name="Arakawa K."/>
        </authorList>
    </citation>
    <scope>NUCLEOTIDE SEQUENCE</scope>
</reference>
<organism evidence="1 2">
    <name type="scientific">Nephila pilipes</name>
    <name type="common">Giant wood spider</name>
    <name type="synonym">Nephila maculata</name>
    <dbReference type="NCBI Taxonomy" id="299642"/>
    <lineage>
        <taxon>Eukaryota</taxon>
        <taxon>Metazoa</taxon>
        <taxon>Ecdysozoa</taxon>
        <taxon>Arthropoda</taxon>
        <taxon>Chelicerata</taxon>
        <taxon>Arachnida</taxon>
        <taxon>Araneae</taxon>
        <taxon>Araneomorphae</taxon>
        <taxon>Entelegynae</taxon>
        <taxon>Araneoidea</taxon>
        <taxon>Nephilidae</taxon>
        <taxon>Nephila</taxon>
    </lineage>
</organism>
<gene>
    <name evidence="1" type="ORF">NPIL_357481</name>
</gene>
<keyword evidence="2" id="KW-1185">Reference proteome</keyword>
<evidence type="ECO:0000313" key="1">
    <source>
        <dbReference type="EMBL" id="GFU13140.1"/>
    </source>
</evidence>
<dbReference type="AlphaFoldDB" id="A0A8X6QH26"/>
<proteinExistence type="predicted"/>
<protein>
    <submittedName>
        <fullName evidence="1">Uncharacterized protein</fullName>
    </submittedName>
</protein>
<dbReference type="EMBL" id="BMAW01078933">
    <property type="protein sequence ID" value="GFU13140.1"/>
    <property type="molecule type" value="Genomic_DNA"/>
</dbReference>
<name>A0A8X6QH26_NEPPI</name>
<dbReference type="Proteomes" id="UP000887013">
    <property type="component" value="Unassembled WGS sequence"/>
</dbReference>
<sequence length="142" mass="16185">MSFDKWYMITNIMVIRDRTEFEVLLCLLLRPSVFSYKCTEMKGRSVHSKNRLKLGPDHANFYQATAPCQPPTGFRLILVPTDSLCPLSKGTRFQGHTTNSMTSDTNRVTSVLGDSLKNLTDRRDNQLECTISLLDIEDSQYS</sequence>
<comment type="caution">
    <text evidence="1">The sequence shown here is derived from an EMBL/GenBank/DDBJ whole genome shotgun (WGS) entry which is preliminary data.</text>
</comment>
<evidence type="ECO:0000313" key="2">
    <source>
        <dbReference type="Proteomes" id="UP000887013"/>
    </source>
</evidence>